<dbReference type="Pfam" id="PF12675">
    <property type="entry name" value="DUF3795"/>
    <property type="match status" value="1"/>
</dbReference>
<dbReference type="InterPro" id="IPR024265">
    <property type="entry name" value="DUF3788"/>
</dbReference>
<organism evidence="1 2">
    <name type="scientific">Eisenbergiella porci</name>
    <dbReference type="NCBI Taxonomy" id="2652274"/>
    <lineage>
        <taxon>Bacteria</taxon>
        <taxon>Bacillati</taxon>
        <taxon>Bacillota</taxon>
        <taxon>Clostridia</taxon>
        <taxon>Lachnospirales</taxon>
        <taxon>Lachnospiraceae</taxon>
        <taxon>Eisenbergiella</taxon>
    </lineage>
</organism>
<name>A0A6N7WIX7_9FIRM</name>
<dbReference type="GeneID" id="86055522"/>
<evidence type="ECO:0000313" key="2">
    <source>
        <dbReference type="Proteomes" id="UP000436047"/>
    </source>
</evidence>
<protein>
    <submittedName>
        <fullName evidence="1">DUF3788 family protein</fullName>
    </submittedName>
</protein>
<dbReference type="RefSeq" id="WP_154467113.1">
    <property type="nucleotide sequence ID" value="NZ_JAXDZL010000176.1"/>
</dbReference>
<dbReference type="AlphaFoldDB" id="A0A6N7WIX7"/>
<dbReference type="EMBL" id="VUMI01000043">
    <property type="protein sequence ID" value="MSS90663.1"/>
    <property type="molecule type" value="Genomic_DNA"/>
</dbReference>
<evidence type="ECO:0000313" key="1">
    <source>
        <dbReference type="EMBL" id="MSS90663.1"/>
    </source>
</evidence>
<comment type="caution">
    <text evidence="1">The sequence shown here is derived from an EMBL/GenBank/DDBJ whole genome shotgun (WGS) entry which is preliminary data.</text>
</comment>
<accession>A0A6N7WIX7</accession>
<gene>
    <name evidence="1" type="ORF">FYJ45_21110</name>
</gene>
<dbReference type="InterPro" id="IPR024227">
    <property type="entry name" value="DUF3795"/>
</dbReference>
<dbReference type="Pfam" id="PF12663">
    <property type="entry name" value="DUF3788"/>
    <property type="match status" value="1"/>
</dbReference>
<proteinExistence type="predicted"/>
<dbReference type="Proteomes" id="UP000436047">
    <property type="component" value="Unassembled WGS sequence"/>
</dbReference>
<reference evidence="1 2" key="1">
    <citation type="submission" date="2019-08" db="EMBL/GenBank/DDBJ databases">
        <title>In-depth cultivation of the pig gut microbiome towards novel bacterial diversity and tailored functional studies.</title>
        <authorList>
            <person name="Wylensek D."/>
            <person name="Hitch T.C.A."/>
            <person name="Clavel T."/>
        </authorList>
    </citation>
    <scope>NUCLEOTIDE SEQUENCE [LARGE SCALE GENOMIC DNA]</scope>
    <source>
        <strain evidence="1 2">WCA-389-WT-23B</strain>
    </source>
</reference>
<sequence>MNNLEKVSHETMVFMRGKYRLDEIGDGRDELKFKQGQKTVLTVYTHEDKFTFLIIFGIKEREIFEARRDEFSKDILNYYDDAKTYHDGKWIFIDVTEPAQLEEVKRLIQIKKKPNRKPFPKETAVYSKCGQRCDLCVHYTGTTEEQRAVMEPLLNKMWENNDWSMRCNGCYSDDCYCKDDPCNAKGCAPEKGIAECRECSEFPCIRATSADYRSMIHTQVHYADEITWGILPYVPWQYEGQQG</sequence>
<keyword evidence="2" id="KW-1185">Reference proteome</keyword>